<dbReference type="SUPFAM" id="SSF49265">
    <property type="entry name" value="Fibronectin type III"/>
    <property type="match status" value="1"/>
</dbReference>
<dbReference type="AlphaFoldDB" id="A0A0S2HXX1"/>
<dbReference type="RefSeq" id="WP_157754571.1">
    <property type="nucleotide sequence ID" value="NZ_CP013118.1"/>
</dbReference>
<dbReference type="Pfam" id="PF13585">
    <property type="entry name" value="CHU_C"/>
    <property type="match status" value="1"/>
</dbReference>
<accession>A0A0S2HXX1</accession>
<dbReference type="Proteomes" id="UP000064893">
    <property type="component" value="Chromosome"/>
</dbReference>
<dbReference type="EMBL" id="CP013118">
    <property type="protein sequence ID" value="ALO14856.1"/>
    <property type="molecule type" value="Genomic_DNA"/>
</dbReference>
<dbReference type="OrthoDB" id="1123245at2"/>
<dbReference type="STRING" id="1307839.L21SP5_01201"/>
<protein>
    <recommendedName>
        <fullName evidence="3">Fibronectin type-III domain-containing protein</fullName>
    </recommendedName>
</protein>
<dbReference type="CDD" id="cd00063">
    <property type="entry name" value="FN3"/>
    <property type="match status" value="1"/>
</dbReference>
<evidence type="ECO:0000313" key="2">
    <source>
        <dbReference type="Proteomes" id="UP000064893"/>
    </source>
</evidence>
<dbReference type="InterPro" id="IPR003961">
    <property type="entry name" value="FN3_dom"/>
</dbReference>
<proteinExistence type="predicted"/>
<dbReference type="InterPro" id="IPR036116">
    <property type="entry name" value="FN3_sf"/>
</dbReference>
<dbReference type="KEGG" id="blq:L21SP5_01201"/>
<evidence type="ECO:0008006" key="3">
    <source>
        <dbReference type="Google" id="ProtNLM"/>
    </source>
</evidence>
<gene>
    <name evidence="1" type="ORF">L21SP5_01201</name>
</gene>
<evidence type="ECO:0000313" key="1">
    <source>
        <dbReference type="EMBL" id="ALO14856.1"/>
    </source>
</evidence>
<name>A0A0S2HXX1_9BACT</name>
<organism evidence="1 2">
    <name type="scientific">Salinivirga cyanobacteriivorans</name>
    <dbReference type="NCBI Taxonomy" id="1307839"/>
    <lineage>
        <taxon>Bacteria</taxon>
        <taxon>Pseudomonadati</taxon>
        <taxon>Bacteroidota</taxon>
        <taxon>Bacteroidia</taxon>
        <taxon>Bacteroidales</taxon>
        <taxon>Salinivirgaceae</taxon>
        <taxon>Salinivirga</taxon>
    </lineage>
</organism>
<keyword evidence="2" id="KW-1185">Reference proteome</keyword>
<sequence>MNFFKSGFIIKLNRLVLALLFFVIFGNLLKGQPVIEPPVIDSISVDTAANGVYHCVLGWKPYDWSGYDIDSSGFIVRDVIPGSGYANPDTIFNANATFYMDYSSDPVNETQGYGLVAFSIVNGEFLKSEIEDQFSRNIRLQVVNYDSCTASVSLSWNDYYSDEAPSGTEEPAYTLKAISLTDSRVAETTINSYTFENLNREETYQFRLTIDPDGFSSSSNPVNVLITTPEEPSKPYIETLSNSENFITTGAIHADDMVTDYLLLMGSIDPATVFDTVDEFHVENRPYTFSESRYGANITYYYVAAFNTCGINPVYSDTINTIVLSAADNGDYISLQANGLGKTDVQYKLYRQANGETTIFDAGSEPILYDDYSVFDLTLSNPAVRYHIEASLGDSVIVKSNPVEVKILDDLLWPNAIIAGEPGMDGAFKAIPQRSLPASYNLKIYNKWGDLIFETNDIDNAWRGRYKGSFVMSGGYLYVATYKFSEKKEKVVRGTVTVIH</sequence>
<reference evidence="1 2" key="1">
    <citation type="submission" date="2015-11" db="EMBL/GenBank/DDBJ databases">
        <title>Description and complete genome sequence of a novel strain predominating in hypersaline microbial mats and representing a new family of the Bacteriodetes phylum.</title>
        <authorList>
            <person name="Spring S."/>
            <person name="Bunk B."/>
            <person name="Sproer C."/>
            <person name="Klenk H.-P."/>
        </authorList>
    </citation>
    <scope>NUCLEOTIDE SEQUENCE [LARGE SCALE GENOMIC DNA]</scope>
    <source>
        <strain evidence="1 2">L21-Spi-D4</strain>
    </source>
</reference>